<evidence type="ECO:0000313" key="10">
    <source>
        <dbReference type="Proteomes" id="UP000247498"/>
    </source>
</evidence>
<comment type="caution">
    <text evidence="9">The sequence shown here is derived from an EMBL/GenBank/DDBJ whole genome shotgun (WGS) entry which is preliminary data.</text>
</comment>
<keyword evidence="2 6" id="KW-0812">Transmembrane</keyword>
<evidence type="ECO:0000256" key="3">
    <source>
        <dbReference type="ARBA" id="ARBA00022989"/>
    </source>
</evidence>
<dbReference type="Gene3D" id="3.20.100.30">
    <property type="entry name" value="VTC, catalytic tunnel domain"/>
    <property type="match status" value="1"/>
</dbReference>
<dbReference type="InterPro" id="IPR003807">
    <property type="entry name" value="DUF202"/>
</dbReference>
<evidence type="ECO:0000256" key="6">
    <source>
        <dbReference type="SAM" id="Phobius"/>
    </source>
</evidence>
<evidence type="ECO:0000313" key="9">
    <source>
        <dbReference type="EMBL" id="GBF99690.1"/>
    </source>
</evidence>
<dbReference type="STRING" id="307507.A0A2V0PNY0"/>
<feature type="compositionally biased region" description="Low complexity" evidence="5">
    <location>
        <begin position="1337"/>
        <end position="1352"/>
    </location>
</feature>
<feature type="region of interest" description="Disordered" evidence="5">
    <location>
        <begin position="1204"/>
        <end position="1226"/>
    </location>
</feature>
<feature type="domain" description="VTC" evidence="8">
    <location>
        <begin position="769"/>
        <end position="1036"/>
    </location>
</feature>
<dbReference type="InterPro" id="IPR051572">
    <property type="entry name" value="VTC_Complex_Subunit"/>
</dbReference>
<dbReference type="PANTHER" id="PTHR46140">
    <property type="entry name" value="VACUOLAR TRANSPORTER CHAPERONE 1-RELATED"/>
    <property type="match status" value="1"/>
</dbReference>
<dbReference type="InterPro" id="IPR018966">
    <property type="entry name" value="VTC_domain"/>
</dbReference>
<comment type="subcellular location">
    <subcellularLocation>
        <location evidence="1">Endomembrane system</location>
        <topology evidence="1">Multi-pass membrane protein</topology>
    </subcellularLocation>
</comment>
<dbReference type="InterPro" id="IPR027417">
    <property type="entry name" value="P-loop_NTPase"/>
</dbReference>
<dbReference type="Proteomes" id="UP000247498">
    <property type="component" value="Unassembled WGS sequence"/>
</dbReference>
<evidence type="ECO:0000259" key="8">
    <source>
        <dbReference type="Pfam" id="PF09359"/>
    </source>
</evidence>
<dbReference type="InterPro" id="IPR042267">
    <property type="entry name" value="VTC_sf"/>
</dbReference>
<keyword evidence="4 6" id="KW-0472">Membrane</keyword>
<feature type="compositionally biased region" description="Low complexity" evidence="5">
    <location>
        <begin position="1216"/>
        <end position="1226"/>
    </location>
</feature>
<name>A0A2V0PNY0_9CHLO</name>
<proteinExistence type="predicted"/>
<dbReference type="InParanoid" id="A0A2V0PNY0"/>
<feature type="domain" description="DUF202" evidence="7">
    <location>
        <begin position="1453"/>
        <end position="1528"/>
    </location>
</feature>
<evidence type="ECO:0000256" key="4">
    <source>
        <dbReference type="ARBA" id="ARBA00023136"/>
    </source>
</evidence>
<protein>
    <submittedName>
        <fullName evidence="9">Vacuolar transporter chaperone</fullName>
    </submittedName>
</protein>
<accession>A0A2V0PNY0</accession>
<dbReference type="OrthoDB" id="551197at2759"/>
<dbReference type="EMBL" id="BDRX01000168">
    <property type="protein sequence ID" value="GBF99690.1"/>
    <property type="molecule type" value="Genomic_DNA"/>
</dbReference>
<feature type="compositionally biased region" description="Gly residues" evidence="5">
    <location>
        <begin position="1353"/>
        <end position="1362"/>
    </location>
</feature>
<dbReference type="GO" id="GO:0006799">
    <property type="term" value="P:polyphosphate biosynthetic process"/>
    <property type="evidence" value="ECO:0007669"/>
    <property type="project" value="UniProtKB-ARBA"/>
</dbReference>
<gene>
    <name evidence="9" type="ORF">Rsub_12384</name>
</gene>
<dbReference type="Pfam" id="PF09359">
    <property type="entry name" value="VTC"/>
    <property type="match status" value="1"/>
</dbReference>
<reference evidence="9 10" key="1">
    <citation type="journal article" date="2018" name="Sci. Rep.">
        <title>Raphidocelis subcapitata (=Pseudokirchneriella subcapitata) provides an insight into genome evolution and environmental adaptations in the Sphaeropleales.</title>
        <authorList>
            <person name="Suzuki S."/>
            <person name="Yamaguchi H."/>
            <person name="Nakajima N."/>
            <person name="Kawachi M."/>
        </authorList>
    </citation>
    <scope>NUCLEOTIDE SEQUENCE [LARGE SCALE GENOMIC DNA]</scope>
    <source>
        <strain evidence="9 10">NIES-35</strain>
    </source>
</reference>
<keyword evidence="10" id="KW-1185">Reference proteome</keyword>
<evidence type="ECO:0000256" key="1">
    <source>
        <dbReference type="ARBA" id="ARBA00004127"/>
    </source>
</evidence>
<evidence type="ECO:0000256" key="5">
    <source>
        <dbReference type="SAM" id="MobiDB-lite"/>
    </source>
</evidence>
<sequence>MAAAAPPPPRPTPAAAPSGARACPVWAAAADDAAQAAGSRPEAHVWFLGPRGAGKSTLIQRVLYPNRVEPPPPSDALEYTFVRRSGGGDAAGGPADIAQFWEAGGQEGVALAVMGARHTFLTPKTVASAVLVVALDLSDPAGLLPAAAQWLGAARSKLAQTYEAFERKGVALPEQLRQRARQRFGAGHEDLPAIDVAGIPLVIAATKWDVFSTRDAEEQRVVAAALRCLAHAHGAHLVYLGGLQPGGGAGSEGVRAGAGIATNTNAARQQAAALEGFARLIQHLAFVGMDSKLPPKLQQPCLDHLGLLWVPAGSDRLQAIGLPNGSAAKAKASTPAEMTRCLEAWGAAVSALCPASAGQAKRGGGSQAAAAAAQRLVSDARYSEEEVDRARQSSAEAVAAYYSGGGSAAAEAPAASDGVRLRASGGVQEALLLRLLDAEIANAGARAARGDALSAALRRIRGADEDALASVVGRGPGGRGAAPRVLALALLARAAAGEGDGRRRSTSSAAASPFAALAGGGAFAAAYEGELMRVAAGLAAAQDELLARLADLGAHLPPAAAADCPEPPAPSPEAAAEAAAAELPECARLRAAADAVAEDLIALDDGQRAAVAALAALAAAHDDALLAAAAGAEGPAGGDDSRHTTEGGCEVAAAAATAEAAAAGACEAARLERQRLQRLQAAGPVPLTAVCSHSAPAPAAKYTAGVLPDVYHSTVHRLLTADGAASSQPALWALSVLHARIRHREAAARRAAAAAARPAEWKAPDTFSRATTKYWVRPAHVARVKAALCRHLPLLVYGATCPVASGDVASVPAIRAGAKAATSLVSSVYLDTPSLEVYRARLARDDGARATRLRWYGVRRPSDAGQPIFVERKTHREPWTGENSVKERACLRQGDVRAFLEGGLPAGVLGSSSQRQLLAQVQEHVVSLGQAPSLRTEYVRSAWQHYSSNDLRVSLDEDMLLLRERGRHATPGDWCAALEAAGPLPGGDALRFPYAVLEIKLAAGRRPRWVKELLASGLLVEVAAFSKFLHGSALLFPAAAAATAPPSWFLPVAAGQVLPATVDEVAAGATAAAAGAAAAGATAAGALSAVSSDDGSCTSSEAQTAAGIKIRKRIPAPSWLQPAAPPLNGGALLCCINGDATAAATATAATAAEDQPARPRSGSGAAWKRLLFAARLGERTDCAGKPPAQPPSPTFHLTARAAADLQRPPSQPGAPAPGSGAQPPEQELARLQLPAADAPLADTPAAVAPSSPDLTISIAELLASTPLLAAGRKKLAGVPGSPLAGRRAELIPAMAVASGGGRGGGGGDGSGADGASGKWGGDAAEPGQRTPSGTTPRGRGAALARKLRLSGFLRGGRGGGSSGSSSSSGSGGGAAYVVIAPPVPAAAKGSPRLSCRLALNDHLLGFAGRAPRSPQLLLLQKQRLREAALEEGGRGGGGEAGQQARERVRIEPKTYFANERTFLQWVNIGVLVMMTGLGLLTGASITSPANGTCWATPTCRAARVSGAVIAPISVLLLAYALWMYRRRAGLIARRETVRYDDRAGPTVLTLLLVGVIVIAIVLAASSLGGW</sequence>
<feature type="compositionally biased region" description="Gly residues" evidence="5">
    <location>
        <begin position="1300"/>
        <end position="1320"/>
    </location>
</feature>
<dbReference type="Pfam" id="PF02656">
    <property type="entry name" value="DUF202"/>
    <property type="match status" value="1"/>
</dbReference>
<dbReference type="SUPFAM" id="SSF52540">
    <property type="entry name" value="P-loop containing nucleoside triphosphate hydrolases"/>
    <property type="match status" value="1"/>
</dbReference>
<dbReference type="PANTHER" id="PTHR46140:SF1">
    <property type="entry name" value="VACUOLAR TRANSPORTER CHAPERONE COMPLEX SUBUNIT 4-RELATED"/>
    <property type="match status" value="1"/>
</dbReference>
<feature type="region of interest" description="Disordered" evidence="5">
    <location>
        <begin position="1"/>
        <end position="21"/>
    </location>
</feature>
<feature type="region of interest" description="Disordered" evidence="5">
    <location>
        <begin position="1300"/>
        <end position="1372"/>
    </location>
</feature>
<keyword evidence="3 6" id="KW-1133">Transmembrane helix</keyword>
<evidence type="ECO:0000256" key="2">
    <source>
        <dbReference type="ARBA" id="ARBA00022692"/>
    </source>
</evidence>
<dbReference type="GO" id="GO:0012505">
    <property type="term" value="C:endomembrane system"/>
    <property type="evidence" value="ECO:0007669"/>
    <property type="project" value="UniProtKB-SubCell"/>
</dbReference>
<feature type="transmembrane region" description="Helical" evidence="6">
    <location>
        <begin position="1504"/>
        <end position="1524"/>
    </location>
</feature>
<feature type="compositionally biased region" description="Pro residues" evidence="5">
    <location>
        <begin position="1"/>
        <end position="14"/>
    </location>
</feature>
<evidence type="ECO:0000259" key="7">
    <source>
        <dbReference type="Pfam" id="PF02656"/>
    </source>
</evidence>
<dbReference type="Gene3D" id="3.40.50.300">
    <property type="entry name" value="P-loop containing nucleotide triphosphate hydrolases"/>
    <property type="match status" value="1"/>
</dbReference>
<feature type="transmembrane region" description="Helical" evidence="6">
    <location>
        <begin position="1545"/>
        <end position="1567"/>
    </location>
</feature>
<organism evidence="9 10">
    <name type="scientific">Raphidocelis subcapitata</name>
    <dbReference type="NCBI Taxonomy" id="307507"/>
    <lineage>
        <taxon>Eukaryota</taxon>
        <taxon>Viridiplantae</taxon>
        <taxon>Chlorophyta</taxon>
        <taxon>core chlorophytes</taxon>
        <taxon>Chlorophyceae</taxon>
        <taxon>CS clade</taxon>
        <taxon>Sphaeropleales</taxon>
        <taxon>Selenastraceae</taxon>
        <taxon>Raphidocelis</taxon>
    </lineage>
</organism>